<keyword evidence="2" id="KW-0378">Hydrolase</keyword>
<protein>
    <submittedName>
        <fullName evidence="2">HAD family hydrolase</fullName>
    </submittedName>
</protein>
<dbReference type="AlphaFoldDB" id="A0A8A2U6Y1"/>
<dbReference type="InterPro" id="IPR023214">
    <property type="entry name" value="HAD_sf"/>
</dbReference>
<dbReference type="InterPro" id="IPR050155">
    <property type="entry name" value="HAD-like_hydrolase_sf"/>
</dbReference>
<dbReference type="RefSeq" id="WP_207269636.1">
    <property type="nucleotide sequence ID" value="NZ_CP071463.1"/>
</dbReference>
<dbReference type="SFLD" id="SFLDS00003">
    <property type="entry name" value="Haloacid_Dehalogenase"/>
    <property type="match status" value="1"/>
</dbReference>
<dbReference type="KEGG" id="hlo:J0X27_13180"/>
<dbReference type="InterPro" id="IPR006439">
    <property type="entry name" value="HAD-SF_hydro_IA"/>
</dbReference>
<dbReference type="EMBL" id="CP071463">
    <property type="protein sequence ID" value="QSW84397.1"/>
    <property type="molecule type" value="Genomic_DNA"/>
</dbReference>
<dbReference type="OrthoDB" id="115864at2157"/>
<comment type="similarity">
    <text evidence="1">Belongs to the HAD-like hydrolase superfamily.</text>
</comment>
<accession>A0A8A2U6Y1</accession>
<sequence length="219" mass="24195">MEYEAILFDNDGVLLERTSSDRSVFEAAIRDAFGEHGVTAPDPEHVADLVYGVTVSRLTTICETYGLDTDSFWLSRDRACSQVQRDAIAAGEKGLYPDVSALDELERPTGVVSTNQHPTLTFAYDRLDTPSFDVVQGRPMTVESLRRKKPNPYYLEKTLHDIGTEAALYVGDSEHDVIAARNAGIDAAFLRRDHNDDVSLSVTPDHELSSLYGLSAILE</sequence>
<reference evidence="2 3" key="1">
    <citation type="journal article" date="2006" name="Int. J. Syst. Evol. Microbiol.">
        <title>Haloterrigena longa sp. nov. and Haloterrigena limicola sp. nov., extremely halophilic archaea isolated from a salt lake.</title>
        <authorList>
            <person name="Cui H.L."/>
            <person name="Tohty D."/>
            <person name="Zhou P.J."/>
            <person name="Liu S.J."/>
        </authorList>
    </citation>
    <scope>NUCLEOTIDE SEQUENCE [LARGE SCALE GENOMIC DNA]</scope>
    <source>
        <strain evidence="2 3">ABH32</strain>
    </source>
</reference>
<dbReference type="PANTHER" id="PTHR43434">
    <property type="entry name" value="PHOSPHOGLYCOLATE PHOSPHATASE"/>
    <property type="match status" value="1"/>
</dbReference>
<dbReference type="SFLD" id="SFLDG01129">
    <property type="entry name" value="C1.5:_HAD__Beta-PGM__Phosphata"/>
    <property type="match status" value="1"/>
</dbReference>
<organism evidence="2 3">
    <name type="scientific">Natrinema longum</name>
    <dbReference type="NCBI Taxonomy" id="370324"/>
    <lineage>
        <taxon>Archaea</taxon>
        <taxon>Methanobacteriati</taxon>
        <taxon>Methanobacteriota</taxon>
        <taxon>Stenosarchaea group</taxon>
        <taxon>Halobacteria</taxon>
        <taxon>Halobacteriales</taxon>
        <taxon>Natrialbaceae</taxon>
        <taxon>Natrinema</taxon>
    </lineage>
</organism>
<evidence type="ECO:0000313" key="2">
    <source>
        <dbReference type="EMBL" id="QSW84397.1"/>
    </source>
</evidence>
<dbReference type="GeneID" id="63184714"/>
<proteinExistence type="inferred from homology"/>
<dbReference type="Gene3D" id="3.40.50.1000">
    <property type="entry name" value="HAD superfamily/HAD-like"/>
    <property type="match status" value="1"/>
</dbReference>
<dbReference type="Proteomes" id="UP000663191">
    <property type="component" value="Chromosome"/>
</dbReference>
<dbReference type="PANTHER" id="PTHR43434:SF1">
    <property type="entry name" value="PHOSPHOGLYCOLATE PHOSPHATASE"/>
    <property type="match status" value="1"/>
</dbReference>
<dbReference type="GO" id="GO:0006281">
    <property type="term" value="P:DNA repair"/>
    <property type="evidence" value="ECO:0007669"/>
    <property type="project" value="TreeGrafter"/>
</dbReference>
<name>A0A8A2U6Y1_9EURY</name>
<dbReference type="Pfam" id="PF00702">
    <property type="entry name" value="Hydrolase"/>
    <property type="match status" value="1"/>
</dbReference>
<keyword evidence="3" id="KW-1185">Reference proteome</keyword>
<dbReference type="SUPFAM" id="SSF56784">
    <property type="entry name" value="HAD-like"/>
    <property type="match status" value="1"/>
</dbReference>
<dbReference type="NCBIfam" id="TIGR01549">
    <property type="entry name" value="HAD-SF-IA-v1"/>
    <property type="match status" value="1"/>
</dbReference>
<dbReference type="GO" id="GO:0008967">
    <property type="term" value="F:phosphoglycolate phosphatase activity"/>
    <property type="evidence" value="ECO:0007669"/>
    <property type="project" value="TreeGrafter"/>
</dbReference>
<dbReference type="InterPro" id="IPR036412">
    <property type="entry name" value="HAD-like_sf"/>
</dbReference>
<gene>
    <name evidence="2" type="ORF">J0X27_13180</name>
</gene>
<evidence type="ECO:0000313" key="3">
    <source>
        <dbReference type="Proteomes" id="UP000663191"/>
    </source>
</evidence>
<evidence type="ECO:0000256" key="1">
    <source>
        <dbReference type="ARBA" id="ARBA00007958"/>
    </source>
</evidence>